<evidence type="ECO:0000256" key="2">
    <source>
        <dbReference type="SAM" id="Phobius"/>
    </source>
</evidence>
<evidence type="ECO:0000313" key="4">
    <source>
        <dbReference type="EMBL" id="BCB75676.1"/>
    </source>
</evidence>
<keyword evidence="2" id="KW-0472">Membrane</keyword>
<feature type="compositionally biased region" description="Basic and acidic residues" evidence="1">
    <location>
        <begin position="32"/>
        <end position="49"/>
    </location>
</feature>
<reference evidence="4 5" key="1">
    <citation type="submission" date="2020-03" db="EMBL/GenBank/DDBJ databases">
        <title>Whole genome shotgun sequence of Phytohabitans flavus NBRC 107702.</title>
        <authorList>
            <person name="Komaki H."/>
            <person name="Tamura T."/>
        </authorList>
    </citation>
    <scope>NUCLEOTIDE SEQUENCE [LARGE SCALE GENOMIC DNA]</scope>
    <source>
        <strain evidence="4 5">NBRC 107702</strain>
    </source>
</reference>
<dbReference type="Proteomes" id="UP000502508">
    <property type="component" value="Chromosome"/>
</dbReference>
<proteinExistence type="predicted"/>
<gene>
    <name evidence="4" type="ORF">Pflav_020860</name>
</gene>
<dbReference type="InterPro" id="IPR025326">
    <property type="entry name" value="DUF4232"/>
</dbReference>
<protein>
    <recommendedName>
        <fullName evidence="3">DUF4232 domain-containing protein</fullName>
    </recommendedName>
</protein>
<reference evidence="4 5" key="2">
    <citation type="submission" date="2020-03" db="EMBL/GenBank/DDBJ databases">
        <authorList>
            <person name="Ichikawa N."/>
            <person name="Kimura A."/>
            <person name="Kitahashi Y."/>
            <person name="Uohara A."/>
        </authorList>
    </citation>
    <scope>NUCLEOTIDE SEQUENCE [LARGE SCALE GENOMIC DNA]</scope>
    <source>
        <strain evidence="4 5">NBRC 107702</strain>
    </source>
</reference>
<feature type="transmembrane region" description="Helical" evidence="2">
    <location>
        <begin position="6"/>
        <end position="29"/>
    </location>
</feature>
<accession>A0A6F8XPC6</accession>
<keyword evidence="5" id="KW-1185">Reference proteome</keyword>
<dbReference type="RefSeq" id="WP_173035583.1">
    <property type="nucleotide sequence ID" value="NZ_AP022870.1"/>
</dbReference>
<dbReference type="KEGG" id="pfla:Pflav_020860"/>
<dbReference type="AlphaFoldDB" id="A0A6F8XPC6"/>
<evidence type="ECO:0000313" key="5">
    <source>
        <dbReference type="Proteomes" id="UP000502508"/>
    </source>
</evidence>
<name>A0A6F8XPC6_9ACTN</name>
<evidence type="ECO:0000259" key="3">
    <source>
        <dbReference type="Pfam" id="PF14016"/>
    </source>
</evidence>
<sequence length="209" mass="21546">MLEPPTWVWNLLRLVVGVAFVAPIAVMGVDRLDRDDHHGGRPASSDRVEALPSPTSSQTPTSSPTPAACPDSGLSIRTGGQDAAMGLRVLQLVVTNCGTVARTVRGHPSVRLLDEDRQPLDVAVSAGSSGIATVPSFDVAPATVTLKPGQRAGTALLWRNKVTDGTVVLGHYVEVTVAGGVPPQVVEPEGGIDLGTTGKLGVAPWIANG</sequence>
<organism evidence="4 5">
    <name type="scientific">Phytohabitans flavus</name>
    <dbReference type="NCBI Taxonomy" id="1076124"/>
    <lineage>
        <taxon>Bacteria</taxon>
        <taxon>Bacillati</taxon>
        <taxon>Actinomycetota</taxon>
        <taxon>Actinomycetes</taxon>
        <taxon>Micromonosporales</taxon>
        <taxon>Micromonosporaceae</taxon>
    </lineage>
</organism>
<dbReference type="EMBL" id="AP022870">
    <property type="protein sequence ID" value="BCB75676.1"/>
    <property type="molecule type" value="Genomic_DNA"/>
</dbReference>
<keyword evidence="2" id="KW-1133">Transmembrane helix</keyword>
<feature type="compositionally biased region" description="Low complexity" evidence="1">
    <location>
        <begin position="52"/>
        <end position="66"/>
    </location>
</feature>
<feature type="region of interest" description="Disordered" evidence="1">
    <location>
        <begin position="32"/>
        <end position="72"/>
    </location>
</feature>
<evidence type="ECO:0000256" key="1">
    <source>
        <dbReference type="SAM" id="MobiDB-lite"/>
    </source>
</evidence>
<keyword evidence="2" id="KW-0812">Transmembrane</keyword>
<feature type="domain" description="DUF4232" evidence="3">
    <location>
        <begin position="69"/>
        <end position="205"/>
    </location>
</feature>
<dbReference type="Pfam" id="PF14016">
    <property type="entry name" value="DUF4232"/>
    <property type="match status" value="1"/>
</dbReference>